<dbReference type="CDD" id="cd06173">
    <property type="entry name" value="MFS_MefA_like"/>
    <property type="match status" value="1"/>
</dbReference>
<evidence type="ECO:0000256" key="1">
    <source>
        <dbReference type="ARBA" id="ARBA00004651"/>
    </source>
</evidence>
<keyword evidence="3 6" id="KW-0812">Transmembrane</keyword>
<feature type="transmembrane region" description="Helical" evidence="6">
    <location>
        <begin position="69"/>
        <end position="87"/>
    </location>
</feature>
<dbReference type="Gene3D" id="1.20.1250.20">
    <property type="entry name" value="MFS general substrate transporter like domains"/>
    <property type="match status" value="1"/>
</dbReference>
<feature type="transmembrane region" description="Helical" evidence="6">
    <location>
        <begin position="216"/>
        <end position="242"/>
    </location>
</feature>
<evidence type="ECO:0000313" key="8">
    <source>
        <dbReference type="EMBL" id="MCA2017405.1"/>
    </source>
</evidence>
<comment type="subcellular location">
    <subcellularLocation>
        <location evidence="1">Cell membrane</location>
        <topology evidence="1">Multi-pass membrane protein</topology>
    </subcellularLocation>
</comment>
<dbReference type="PROSITE" id="PS50850">
    <property type="entry name" value="MFS"/>
    <property type="match status" value="1"/>
</dbReference>
<evidence type="ECO:0000256" key="6">
    <source>
        <dbReference type="SAM" id="Phobius"/>
    </source>
</evidence>
<evidence type="ECO:0000313" key="9">
    <source>
        <dbReference type="Proteomes" id="UP001199044"/>
    </source>
</evidence>
<dbReference type="Proteomes" id="UP001199044">
    <property type="component" value="Unassembled WGS sequence"/>
</dbReference>
<evidence type="ECO:0000256" key="3">
    <source>
        <dbReference type="ARBA" id="ARBA00022692"/>
    </source>
</evidence>
<dbReference type="RefSeq" id="WP_225251142.1">
    <property type="nucleotide sequence ID" value="NZ_JAIWIU010000104.1"/>
</dbReference>
<evidence type="ECO:0000256" key="5">
    <source>
        <dbReference type="ARBA" id="ARBA00023136"/>
    </source>
</evidence>
<dbReference type="PANTHER" id="PTHR23513">
    <property type="entry name" value="INTEGRAL MEMBRANE EFFLUX PROTEIN-RELATED"/>
    <property type="match status" value="1"/>
</dbReference>
<evidence type="ECO:0000256" key="2">
    <source>
        <dbReference type="ARBA" id="ARBA00022475"/>
    </source>
</evidence>
<sequence length="396" mass="43403">MNSKFYWLSAAHLLSSTALSSFLLIQQYITNNVLSSPELVGILLAVNFLPKVVFIPIGGYIADRYSKRALLFNTTFTRVALLVWAAYFSYVGGLGMEQLYVISFMFGILDAIFIPTANSCLPYIVANKKLHKANSIFSACYQLGVIIGPLVISTLIDGFSLTNALISTVIILIFCSFATLQVLIEPVKKNVLVEGPVRGILSGYEVIKKINMAQDLGFLTITSFFFIGVLTVLTPSLAAINFGSNAKYIGSLNAIYGVGIIAFSLFAQLSKSSLKVNLFTATMLLSILIMMLSQTTTYIFSSLIYFICGFIISWINVSVITNAQKRSPRDLVGKTIALIVFSSQVCLPLSFGLISLLIKMNFTATDITLIYGVGFMILSVVVAYIRHSFNIKALRE</sequence>
<feature type="transmembrane region" description="Helical" evidence="6">
    <location>
        <begin position="298"/>
        <end position="323"/>
    </location>
</feature>
<proteinExistence type="predicted"/>
<evidence type="ECO:0000256" key="4">
    <source>
        <dbReference type="ARBA" id="ARBA00022989"/>
    </source>
</evidence>
<protein>
    <submittedName>
        <fullName evidence="8">MFS transporter</fullName>
    </submittedName>
</protein>
<dbReference type="PANTHER" id="PTHR23513:SF6">
    <property type="entry name" value="MAJOR FACILITATOR SUPERFAMILY ASSOCIATED DOMAIN-CONTAINING PROTEIN"/>
    <property type="match status" value="1"/>
</dbReference>
<dbReference type="Pfam" id="PF07690">
    <property type="entry name" value="MFS_1"/>
    <property type="match status" value="1"/>
</dbReference>
<organism evidence="8 9">
    <name type="scientific">Vibrio tritonius</name>
    <dbReference type="NCBI Taxonomy" id="1435069"/>
    <lineage>
        <taxon>Bacteria</taxon>
        <taxon>Pseudomonadati</taxon>
        <taxon>Pseudomonadota</taxon>
        <taxon>Gammaproteobacteria</taxon>
        <taxon>Vibrionales</taxon>
        <taxon>Vibrionaceae</taxon>
        <taxon>Vibrio</taxon>
    </lineage>
</organism>
<evidence type="ECO:0000259" key="7">
    <source>
        <dbReference type="PROSITE" id="PS50850"/>
    </source>
</evidence>
<feature type="transmembrane region" description="Helical" evidence="6">
    <location>
        <begin position="364"/>
        <end position="385"/>
    </location>
</feature>
<gene>
    <name evidence="8" type="ORF">LDJ79_14875</name>
</gene>
<feature type="transmembrane region" description="Helical" evidence="6">
    <location>
        <begin position="136"/>
        <end position="156"/>
    </location>
</feature>
<feature type="transmembrane region" description="Helical" evidence="6">
    <location>
        <begin position="248"/>
        <end position="267"/>
    </location>
</feature>
<keyword evidence="2" id="KW-1003">Cell membrane</keyword>
<comment type="caution">
    <text evidence="8">The sequence shown here is derived from an EMBL/GenBank/DDBJ whole genome shotgun (WGS) entry which is preliminary data.</text>
</comment>
<feature type="transmembrane region" description="Helical" evidence="6">
    <location>
        <begin position="274"/>
        <end position="292"/>
    </location>
</feature>
<keyword evidence="9" id="KW-1185">Reference proteome</keyword>
<name>A0ABS7YSZ6_9VIBR</name>
<dbReference type="InterPro" id="IPR036259">
    <property type="entry name" value="MFS_trans_sf"/>
</dbReference>
<accession>A0ABS7YSZ6</accession>
<feature type="domain" description="Major facilitator superfamily (MFS) profile" evidence="7">
    <location>
        <begin position="4"/>
        <end position="390"/>
    </location>
</feature>
<feature type="transmembrane region" description="Helical" evidence="6">
    <location>
        <begin position="39"/>
        <end position="62"/>
    </location>
</feature>
<dbReference type="SUPFAM" id="SSF103473">
    <property type="entry name" value="MFS general substrate transporter"/>
    <property type="match status" value="1"/>
</dbReference>
<dbReference type="EMBL" id="JAIWIU010000104">
    <property type="protein sequence ID" value="MCA2017405.1"/>
    <property type="molecule type" value="Genomic_DNA"/>
</dbReference>
<feature type="transmembrane region" description="Helical" evidence="6">
    <location>
        <begin position="335"/>
        <end position="358"/>
    </location>
</feature>
<feature type="transmembrane region" description="Helical" evidence="6">
    <location>
        <begin position="99"/>
        <end position="124"/>
    </location>
</feature>
<dbReference type="InterPro" id="IPR011701">
    <property type="entry name" value="MFS"/>
</dbReference>
<keyword evidence="4 6" id="KW-1133">Transmembrane helix</keyword>
<dbReference type="InterPro" id="IPR020846">
    <property type="entry name" value="MFS_dom"/>
</dbReference>
<feature type="transmembrane region" description="Helical" evidence="6">
    <location>
        <begin position="162"/>
        <end position="184"/>
    </location>
</feature>
<keyword evidence="5 6" id="KW-0472">Membrane</keyword>
<reference evidence="9" key="1">
    <citation type="submission" date="2023-07" db="EMBL/GenBank/DDBJ databases">
        <title>Molecular identification of indigenous halophilic bacteria isolated from red sea cost, biodegradation of synthetic dyes and assessment of degraded metabolite toxicity.</title>
        <authorList>
            <person name="Chaieb K."/>
            <person name="Altayb H.N."/>
        </authorList>
    </citation>
    <scope>NUCLEOTIDE SEQUENCE [LARGE SCALE GENOMIC DNA]</scope>
    <source>
        <strain evidence="9">K20</strain>
    </source>
</reference>